<dbReference type="Gene3D" id="3.60.110.10">
    <property type="entry name" value="Carbon-nitrogen hydrolase"/>
    <property type="match status" value="1"/>
</dbReference>
<dbReference type="AlphaFoldDB" id="D4RX36"/>
<reference evidence="3 4" key="1">
    <citation type="submission" date="2010-02" db="EMBL/GenBank/DDBJ databases">
        <authorList>
            <person name="Weinstock G."/>
            <person name="Sodergren E."/>
            <person name="Clifton S."/>
            <person name="Fulton L."/>
            <person name="Fulton B."/>
            <person name="Courtney L."/>
            <person name="Fronick C."/>
            <person name="Harrison M."/>
            <person name="Strong C."/>
            <person name="Farmer C."/>
            <person name="Delahaunty K."/>
            <person name="Markovic C."/>
            <person name="Hall O."/>
            <person name="Minx P."/>
            <person name="Tomlinson C."/>
            <person name="Mitreva M."/>
            <person name="Nelson J."/>
            <person name="Hou S."/>
            <person name="Wollam A."/>
            <person name="Pepin K.H."/>
            <person name="Johnson M."/>
            <person name="Bhonagiri V."/>
            <person name="Zhang X."/>
            <person name="Suruliraj S."/>
            <person name="Warren W."/>
            <person name="Chinwalla A."/>
            <person name="Mardis E.R."/>
            <person name="Wilson R.K."/>
        </authorList>
    </citation>
    <scope>NUCLEOTIDE SEQUENCE [LARGE SCALE GENOMIC DNA]</scope>
    <source>
        <strain evidence="3 4">DSM 2876</strain>
    </source>
</reference>
<comment type="similarity">
    <text evidence="1">Belongs to the carbon-nitrogen hydrolase superfamily. NIT1/NIT2 family.</text>
</comment>
<dbReference type="PANTHER" id="PTHR23088">
    <property type="entry name" value="NITRILASE-RELATED"/>
    <property type="match status" value="1"/>
</dbReference>
<dbReference type="PROSITE" id="PS50263">
    <property type="entry name" value="CN_HYDROLASE"/>
    <property type="match status" value="1"/>
</dbReference>
<organism evidence="3 4">
    <name type="scientific">Eshraghiella crossota DSM 2876</name>
    <dbReference type="NCBI Taxonomy" id="511680"/>
    <lineage>
        <taxon>Bacteria</taxon>
        <taxon>Bacillati</taxon>
        <taxon>Bacillota</taxon>
        <taxon>Clostridia</taxon>
        <taxon>Lachnospirales</taxon>
        <taxon>Lachnospiraceae</taxon>
        <taxon>Eshraghiella</taxon>
    </lineage>
</organism>
<comment type="caution">
    <text evidence="3">The sequence shown here is derived from an EMBL/GenBank/DDBJ whole genome shotgun (WGS) entry which is preliminary data.</text>
</comment>
<dbReference type="GeneID" id="98918751"/>
<dbReference type="InterPro" id="IPR003010">
    <property type="entry name" value="C-N_Hydrolase"/>
</dbReference>
<evidence type="ECO:0000259" key="2">
    <source>
        <dbReference type="PROSITE" id="PS50263"/>
    </source>
</evidence>
<dbReference type="HOGENOM" id="CLU_030130_3_7_9"/>
<dbReference type="PANTHER" id="PTHR23088:SF27">
    <property type="entry name" value="DEAMINATED GLUTATHIONE AMIDASE"/>
    <property type="match status" value="1"/>
</dbReference>
<feature type="domain" description="CN hydrolase" evidence="2">
    <location>
        <begin position="1"/>
        <end position="234"/>
    </location>
</feature>
<keyword evidence="4" id="KW-1185">Reference proteome</keyword>
<dbReference type="Proteomes" id="UP000006238">
    <property type="component" value="Unassembled WGS sequence"/>
</dbReference>
<keyword evidence="3" id="KW-0378">Hydrolase</keyword>
<accession>D4RX36</accession>
<dbReference type="STRING" id="45851.BHV86_07680"/>
<dbReference type="Pfam" id="PF00795">
    <property type="entry name" value="CN_hydrolase"/>
    <property type="match status" value="1"/>
</dbReference>
<proteinExistence type="inferred from homology"/>
<dbReference type="RefSeq" id="WP_005601178.1">
    <property type="nucleotide sequence ID" value="NZ_GG663519.1"/>
</dbReference>
<sequence>MRIGICQTDIFFEDKERNLNAAEKYIKAVSDSKVRLALFPEMSMTGFTMKPECFYEDEKGRTYSVMAKLASKYNIYIGYGYISRKNSGYYNTYVIIDNLGKIICSYDKIHPFTYAGEDRVYEKGSSLSFCQIDDITVCPLICYDLRFPELFIKASKKADLITVAANFGGPRDGHWQVLLKARAIENQTYIAGINRAGEDVSTYYMGHSMAVSPKGDVISMAGEKEDIIIADIDKEEEYEYRKKFPVRNDFRPEIYKNL</sequence>
<gene>
    <name evidence="3" type="ORF">BUTYVIB_00387</name>
</gene>
<evidence type="ECO:0000256" key="1">
    <source>
        <dbReference type="ARBA" id="ARBA00010613"/>
    </source>
</evidence>
<dbReference type="GO" id="GO:0016787">
    <property type="term" value="F:hydrolase activity"/>
    <property type="evidence" value="ECO:0007669"/>
    <property type="project" value="UniProtKB-KW"/>
</dbReference>
<evidence type="ECO:0000313" key="3">
    <source>
        <dbReference type="EMBL" id="EFF69476.1"/>
    </source>
</evidence>
<dbReference type="eggNOG" id="COG0388">
    <property type="taxonomic scope" value="Bacteria"/>
</dbReference>
<dbReference type="InterPro" id="IPR036526">
    <property type="entry name" value="C-N_Hydrolase_sf"/>
</dbReference>
<protein>
    <submittedName>
        <fullName evidence="3">Hydrolase, carbon-nitrogen family</fullName>
    </submittedName>
</protein>
<dbReference type="EMBL" id="ABWN01000018">
    <property type="protein sequence ID" value="EFF69476.1"/>
    <property type="molecule type" value="Genomic_DNA"/>
</dbReference>
<evidence type="ECO:0000313" key="4">
    <source>
        <dbReference type="Proteomes" id="UP000006238"/>
    </source>
</evidence>
<dbReference type="SUPFAM" id="SSF56317">
    <property type="entry name" value="Carbon-nitrogen hydrolase"/>
    <property type="match status" value="1"/>
</dbReference>
<name>D4RX36_9FIRM</name>